<feature type="domain" description="FHA" evidence="2">
    <location>
        <begin position="26"/>
        <end position="74"/>
    </location>
</feature>
<keyword evidence="1" id="KW-1133">Transmembrane helix</keyword>
<keyword evidence="1" id="KW-0812">Transmembrane</keyword>
<evidence type="ECO:0000259" key="2">
    <source>
        <dbReference type="PROSITE" id="PS50006"/>
    </source>
</evidence>
<dbReference type="InterPro" id="IPR008984">
    <property type="entry name" value="SMAD_FHA_dom_sf"/>
</dbReference>
<accession>A0A4Q7YWP2</accession>
<dbReference type="Gene3D" id="2.60.200.20">
    <property type="match status" value="1"/>
</dbReference>
<dbReference type="AlphaFoldDB" id="A0A4Q7YWP2"/>
<dbReference type="PROSITE" id="PS50006">
    <property type="entry name" value="FHA_DOMAIN"/>
    <property type="match status" value="1"/>
</dbReference>
<sequence>MQVTLIRLDTSTQEATKAQIEIEDRVFFGRQLGSPLTLQGEALSRQHFALFIAEERLMIENLSGNGTSLNGEALTIKSPSSVQSGDVVEVPGYQIRVELQEALQNEEAEGTKVPVWQTYGKMALNFFNPLEVALLLCVIACICLFTYYVAT</sequence>
<organism evidence="3 4">
    <name type="scientific">Edaphobacter modestus</name>
    <dbReference type="NCBI Taxonomy" id="388466"/>
    <lineage>
        <taxon>Bacteria</taxon>
        <taxon>Pseudomonadati</taxon>
        <taxon>Acidobacteriota</taxon>
        <taxon>Terriglobia</taxon>
        <taxon>Terriglobales</taxon>
        <taxon>Acidobacteriaceae</taxon>
        <taxon>Edaphobacter</taxon>
    </lineage>
</organism>
<proteinExistence type="predicted"/>
<protein>
    <submittedName>
        <fullName evidence="3">FHA domain-containing protein</fullName>
    </submittedName>
</protein>
<dbReference type="SMART" id="SM00240">
    <property type="entry name" value="FHA"/>
    <property type="match status" value="1"/>
</dbReference>
<dbReference type="Pfam" id="PF00498">
    <property type="entry name" value="FHA"/>
    <property type="match status" value="1"/>
</dbReference>
<evidence type="ECO:0000313" key="4">
    <source>
        <dbReference type="Proteomes" id="UP000292958"/>
    </source>
</evidence>
<dbReference type="Proteomes" id="UP000292958">
    <property type="component" value="Unassembled WGS sequence"/>
</dbReference>
<dbReference type="EMBL" id="SHKW01000001">
    <property type="protein sequence ID" value="RZU42247.1"/>
    <property type="molecule type" value="Genomic_DNA"/>
</dbReference>
<gene>
    <name evidence="3" type="ORF">BDD14_3801</name>
</gene>
<dbReference type="InterPro" id="IPR000253">
    <property type="entry name" value="FHA_dom"/>
</dbReference>
<keyword evidence="1" id="KW-0472">Membrane</keyword>
<evidence type="ECO:0000313" key="3">
    <source>
        <dbReference type="EMBL" id="RZU42247.1"/>
    </source>
</evidence>
<dbReference type="CDD" id="cd00060">
    <property type="entry name" value="FHA"/>
    <property type="match status" value="1"/>
</dbReference>
<comment type="caution">
    <text evidence="3">The sequence shown here is derived from an EMBL/GenBank/DDBJ whole genome shotgun (WGS) entry which is preliminary data.</text>
</comment>
<keyword evidence="4" id="KW-1185">Reference proteome</keyword>
<dbReference type="OrthoDB" id="9816434at2"/>
<dbReference type="RefSeq" id="WP_130420035.1">
    <property type="nucleotide sequence ID" value="NZ_SHKW01000001.1"/>
</dbReference>
<feature type="transmembrane region" description="Helical" evidence="1">
    <location>
        <begin position="132"/>
        <end position="150"/>
    </location>
</feature>
<reference evidence="3 4" key="1">
    <citation type="submission" date="2019-02" db="EMBL/GenBank/DDBJ databases">
        <title>Genomic Encyclopedia of Archaeal and Bacterial Type Strains, Phase II (KMG-II): from individual species to whole genera.</title>
        <authorList>
            <person name="Goeker M."/>
        </authorList>
    </citation>
    <scope>NUCLEOTIDE SEQUENCE [LARGE SCALE GENOMIC DNA]</scope>
    <source>
        <strain evidence="3 4">DSM 18101</strain>
    </source>
</reference>
<dbReference type="SUPFAM" id="SSF49879">
    <property type="entry name" value="SMAD/FHA domain"/>
    <property type="match status" value="1"/>
</dbReference>
<evidence type="ECO:0000256" key="1">
    <source>
        <dbReference type="SAM" id="Phobius"/>
    </source>
</evidence>
<name>A0A4Q7YWP2_9BACT</name>